<feature type="domain" description="Mammalian cell entry C-terminal" evidence="4">
    <location>
        <begin position="153"/>
        <end position="288"/>
    </location>
</feature>
<dbReference type="InterPro" id="IPR003399">
    <property type="entry name" value="Mce/MlaD"/>
</dbReference>
<dbReference type="PANTHER" id="PTHR33371">
    <property type="entry name" value="INTERMEMBRANE PHOSPHOLIPID TRANSPORT SYSTEM BINDING PROTEIN MLAD-RELATED"/>
    <property type="match status" value="1"/>
</dbReference>
<dbReference type="PROSITE" id="PS51257">
    <property type="entry name" value="PROKAR_LIPOPROTEIN"/>
    <property type="match status" value="1"/>
</dbReference>
<feature type="chain" id="PRO_5019262144" evidence="2">
    <location>
        <begin position="22"/>
        <end position="390"/>
    </location>
</feature>
<feature type="region of interest" description="Disordered" evidence="1">
    <location>
        <begin position="345"/>
        <end position="390"/>
    </location>
</feature>
<keyword evidence="6" id="KW-1185">Reference proteome</keyword>
<dbReference type="Pfam" id="PF11887">
    <property type="entry name" value="Mce4_CUP1"/>
    <property type="match status" value="1"/>
</dbReference>
<comment type="caution">
    <text evidence="5">The sequence shown here is derived from an EMBL/GenBank/DDBJ whole genome shotgun (WGS) entry which is preliminary data.</text>
</comment>
<keyword evidence="2" id="KW-0732">Signal</keyword>
<feature type="domain" description="Mce/MlaD" evidence="3">
    <location>
        <begin position="37"/>
        <end position="109"/>
    </location>
</feature>
<proteinExistence type="predicted"/>
<protein>
    <submittedName>
        <fullName evidence="5">MCE family protein</fullName>
    </submittedName>
</protein>
<sequence>MRALALLLVSCLLAGCSVDSAQVVPLPGGPGSGSDARRVVVRFADVANLVPRSEVKVDDVTVGTVRSIGLHGWQAQVEIGLDPGVVLPANTVANIGQKSLLGAQYVELAAPPDAVGLLRDGDVVPVERTNRYPGTEELLAALSLWLNGGGLRQVRVITDELDRALGGHEQQARDLVHQLDALARSADEQKGQILRSLEAVDGLAARLRSRSQRLGQAFDELGPGIQVLNEQRDALRSALDASSRLGAVGTDVLNRSRDDLLATVQDLRPSLHQLVAAGDSVPKSLDTLGTLLFPLSTYKKIIRGDYLNLAVTLDLSVPSLESGLLAGTPVETVFDAARTALQATDPIRGPLGIGSPIEEPPSSPPPANPPPDPVLPLPDDLLPGVFPGGR</sequence>
<dbReference type="PANTHER" id="PTHR33371:SF15">
    <property type="entry name" value="LIPOPROTEIN LPRN"/>
    <property type="match status" value="1"/>
</dbReference>
<feature type="compositionally biased region" description="Pro residues" evidence="1">
    <location>
        <begin position="358"/>
        <end position="376"/>
    </location>
</feature>
<evidence type="ECO:0000313" key="5">
    <source>
        <dbReference type="EMBL" id="RRO17968.1"/>
    </source>
</evidence>
<organism evidence="5 6">
    <name type="scientific">Saccharopolyspora rhizosphaerae</name>
    <dbReference type="NCBI Taxonomy" id="2492662"/>
    <lineage>
        <taxon>Bacteria</taxon>
        <taxon>Bacillati</taxon>
        <taxon>Actinomycetota</taxon>
        <taxon>Actinomycetes</taxon>
        <taxon>Pseudonocardiales</taxon>
        <taxon>Pseudonocardiaceae</taxon>
        <taxon>Saccharopolyspora</taxon>
    </lineage>
</organism>
<dbReference type="EMBL" id="RSAA01000007">
    <property type="protein sequence ID" value="RRO17968.1"/>
    <property type="molecule type" value="Genomic_DNA"/>
</dbReference>
<dbReference type="NCBIfam" id="TIGR00996">
    <property type="entry name" value="Mtu_fam_mce"/>
    <property type="match status" value="1"/>
</dbReference>
<evidence type="ECO:0000259" key="4">
    <source>
        <dbReference type="Pfam" id="PF11887"/>
    </source>
</evidence>
<feature type="signal peptide" evidence="2">
    <location>
        <begin position="1"/>
        <end position="21"/>
    </location>
</feature>
<evidence type="ECO:0000256" key="2">
    <source>
        <dbReference type="SAM" id="SignalP"/>
    </source>
</evidence>
<dbReference type="InterPro" id="IPR005693">
    <property type="entry name" value="Mce"/>
</dbReference>
<dbReference type="AlphaFoldDB" id="A0A426JXS8"/>
<dbReference type="InterPro" id="IPR052336">
    <property type="entry name" value="MlaD_Phospholipid_Transporter"/>
</dbReference>
<dbReference type="OrthoDB" id="9774928at2"/>
<accession>A0A426JXS8</accession>
<dbReference type="GO" id="GO:0005576">
    <property type="term" value="C:extracellular region"/>
    <property type="evidence" value="ECO:0007669"/>
    <property type="project" value="TreeGrafter"/>
</dbReference>
<reference evidence="5 6" key="1">
    <citation type="submission" date="2018-11" db="EMBL/GenBank/DDBJ databases">
        <title>Saccharopolyspora rhizosphaerae sp. nov., an actinomycete isolated from rhizosphere soil in Thailand.</title>
        <authorList>
            <person name="Intra B."/>
            <person name="Euanorasetr J."/>
            <person name="Take A."/>
            <person name="Inahashi Y."/>
            <person name="Mori M."/>
            <person name="Panbangred W."/>
            <person name="Matsumoto A."/>
        </authorList>
    </citation>
    <scope>NUCLEOTIDE SEQUENCE [LARGE SCALE GENOMIC DNA]</scope>
    <source>
        <strain evidence="5 6">H219</strain>
    </source>
</reference>
<gene>
    <name evidence="5" type="ORF">EIL87_06775</name>
</gene>
<dbReference type="Pfam" id="PF02470">
    <property type="entry name" value="MlaD"/>
    <property type="match status" value="1"/>
</dbReference>
<evidence type="ECO:0000313" key="6">
    <source>
        <dbReference type="Proteomes" id="UP000274515"/>
    </source>
</evidence>
<evidence type="ECO:0000256" key="1">
    <source>
        <dbReference type="SAM" id="MobiDB-lite"/>
    </source>
</evidence>
<dbReference type="Proteomes" id="UP000274515">
    <property type="component" value="Unassembled WGS sequence"/>
</dbReference>
<evidence type="ECO:0000259" key="3">
    <source>
        <dbReference type="Pfam" id="PF02470"/>
    </source>
</evidence>
<name>A0A426JXS8_9PSEU</name>
<dbReference type="InterPro" id="IPR024516">
    <property type="entry name" value="Mce_C"/>
</dbReference>
<dbReference type="RefSeq" id="WP_125089322.1">
    <property type="nucleotide sequence ID" value="NZ_RSAA01000007.1"/>
</dbReference>